<dbReference type="Proteomes" id="UP001652628">
    <property type="component" value="Chromosome 3"/>
</dbReference>
<proteinExistence type="predicted"/>
<keyword evidence="5 8" id="KW-0472">Membrane</keyword>
<organism evidence="9 10">
    <name type="scientific">Drosophila suzukii</name>
    <name type="common">Spotted-wing drosophila fruit fly</name>
    <dbReference type="NCBI Taxonomy" id="28584"/>
    <lineage>
        <taxon>Eukaryota</taxon>
        <taxon>Metazoa</taxon>
        <taxon>Ecdysozoa</taxon>
        <taxon>Arthropoda</taxon>
        <taxon>Hexapoda</taxon>
        <taxon>Insecta</taxon>
        <taxon>Pterygota</taxon>
        <taxon>Neoptera</taxon>
        <taxon>Endopterygota</taxon>
        <taxon>Diptera</taxon>
        <taxon>Brachycera</taxon>
        <taxon>Muscomorpha</taxon>
        <taxon>Ephydroidea</taxon>
        <taxon>Drosophilidae</taxon>
        <taxon>Drosophila</taxon>
        <taxon>Sophophora</taxon>
    </lineage>
</organism>
<gene>
    <name evidence="10" type="primary">Ir100a</name>
</gene>
<dbReference type="GeneID" id="108010818"/>
<feature type="transmembrane region" description="Helical" evidence="8">
    <location>
        <begin position="610"/>
        <end position="632"/>
    </location>
</feature>
<sequence length="644" mass="72589">MVLTLSKHFSNLSADLNPRILSIVSSTISVTGSVTPDMATTLQLIMLALVGGTLGQANNTDYKIVLSSILGQLEGGLELHLGNSGKGANDLVHFIMVQGMNSLQISLNQEEEPQTAETGRHKFYMFENVKEMQGILTSLVNTDGFYILALEKDTSEDDAILMDFMANVWLEYGHSRVYYVQSRSERLLLYNPFKQGYEVVQDPKTYGRIYKNLEGYPLRIYIFDSVYSSVIADDESNKVLAVNGADAKLARTVARQLNFTPEYVWPDDEYFGGRLADGSYSGGVGRAHRGEVDIIFAGFFIKDYLTTHIQFSAAVYMDELCLFVKKAQRIPQSILPLFAVHSDVWLCFLLVGLLGTLVWLLLRALNLGLGIERIPIGSRTTRISYFEAARRILIDTWVVWVRVNVGCFPPFHSERIFVASLCLVSVIFGALLESSLATVYIRPLYYRDPSTLKELDESGQPIYIKHPAFKDDLFYGHDSAVYRRLDAKMLLVAEGEERLIEMVSKRGGFAGVTRSASLELSDIRYVMTKKVHKIPECPKNYHIAYVLPRPSPYLEEVNRVVLRLVAAGIVGLWTAEAKERAKWSIQRFPDYLAEMDVGRWKVLTMSDFQLAFYALTIGCLLSAAVCLAEIFLRRKRIPIFLTRI</sequence>
<keyword evidence="2" id="KW-1003">Cell membrane</keyword>
<dbReference type="SUPFAM" id="SSF53850">
    <property type="entry name" value="Periplasmic binding protein-like II"/>
    <property type="match status" value="1"/>
</dbReference>
<keyword evidence="4 8" id="KW-1133">Transmembrane helix</keyword>
<reference evidence="10" key="1">
    <citation type="submission" date="2025-08" db="UniProtKB">
        <authorList>
            <consortium name="RefSeq"/>
        </authorList>
    </citation>
    <scope>IDENTIFICATION</scope>
</reference>
<keyword evidence="6" id="KW-0675">Receptor</keyword>
<evidence type="ECO:0000313" key="10">
    <source>
        <dbReference type="RefSeq" id="XP_016931254.4"/>
    </source>
</evidence>
<evidence type="ECO:0000256" key="8">
    <source>
        <dbReference type="SAM" id="Phobius"/>
    </source>
</evidence>
<keyword evidence="9" id="KW-1185">Reference proteome</keyword>
<dbReference type="PANTHER" id="PTHR42643">
    <property type="entry name" value="IONOTROPIC RECEPTOR 20A-RELATED"/>
    <property type="match status" value="1"/>
</dbReference>
<protein>
    <submittedName>
        <fullName evidence="10">Uncharacterized protein Ir100a</fullName>
    </submittedName>
</protein>
<evidence type="ECO:0000256" key="7">
    <source>
        <dbReference type="ARBA" id="ARBA00023180"/>
    </source>
</evidence>
<evidence type="ECO:0000256" key="5">
    <source>
        <dbReference type="ARBA" id="ARBA00023136"/>
    </source>
</evidence>
<evidence type="ECO:0000256" key="3">
    <source>
        <dbReference type="ARBA" id="ARBA00022692"/>
    </source>
</evidence>
<accession>A0AB39ZAD6</accession>
<name>A0AB39ZAD6_DROSZ</name>
<feature type="transmembrane region" description="Helical" evidence="8">
    <location>
        <begin position="416"/>
        <end position="441"/>
    </location>
</feature>
<feature type="transmembrane region" description="Helical" evidence="8">
    <location>
        <begin position="334"/>
        <end position="362"/>
    </location>
</feature>
<dbReference type="RefSeq" id="XP_016931254.4">
    <property type="nucleotide sequence ID" value="XM_017075765.4"/>
</dbReference>
<dbReference type="InterPro" id="IPR052192">
    <property type="entry name" value="Insect_Ionotropic_Sensory_Rcpt"/>
</dbReference>
<evidence type="ECO:0000256" key="6">
    <source>
        <dbReference type="ARBA" id="ARBA00023170"/>
    </source>
</evidence>
<dbReference type="PANTHER" id="PTHR42643:SF38">
    <property type="entry name" value="IONOTROPIC RECEPTOR 100A"/>
    <property type="match status" value="1"/>
</dbReference>
<dbReference type="Gene3D" id="3.40.190.10">
    <property type="entry name" value="Periplasmic binding protein-like II"/>
    <property type="match status" value="1"/>
</dbReference>
<evidence type="ECO:0000313" key="9">
    <source>
        <dbReference type="Proteomes" id="UP001652628"/>
    </source>
</evidence>
<keyword evidence="3 8" id="KW-0812">Transmembrane</keyword>
<evidence type="ECO:0000256" key="1">
    <source>
        <dbReference type="ARBA" id="ARBA00004651"/>
    </source>
</evidence>
<keyword evidence="7" id="KW-0325">Glycoprotein</keyword>
<evidence type="ECO:0000256" key="4">
    <source>
        <dbReference type="ARBA" id="ARBA00022989"/>
    </source>
</evidence>
<dbReference type="GO" id="GO:0005886">
    <property type="term" value="C:plasma membrane"/>
    <property type="evidence" value="ECO:0007669"/>
    <property type="project" value="UniProtKB-SubCell"/>
</dbReference>
<dbReference type="AlphaFoldDB" id="A0AB39ZAD6"/>
<evidence type="ECO:0000256" key="2">
    <source>
        <dbReference type="ARBA" id="ARBA00022475"/>
    </source>
</evidence>
<comment type="subcellular location">
    <subcellularLocation>
        <location evidence="1">Cell membrane</location>
        <topology evidence="1">Multi-pass membrane protein</topology>
    </subcellularLocation>
</comment>